<keyword evidence="6" id="KW-1185">Reference proteome</keyword>
<reference evidence="5 6" key="1">
    <citation type="submission" date="2019-03" db="EMBL/GenBank/DDBJ databases">
        <title>This is whole genome sequence of Paenibacillus sp MS74 strain.</title>
        <authorList>
            <person name="Trinh H.N."/>
        </authorList>
    </citation>
    <scope>NUCLEOTIDE SEQUENCE [LARGE SCALE GENOMIC DNA]</scope>
    <source>
        <strain evidence="5 6">MS74</strain>
    </source>
</reference>
<dbReference type="InterPro" id="IPR036388">
    <property type="entry name" value="WH-like_DNA-bd_sf"/>
</dbReference>
<keyword evidence="1" id="KW-0805">Transcription regulation</keyword>
<evidence type="ECO:0000259" key="4">
    <source>
        <dbReference type="PROSITE" id="PS50995"/>
    </source>
</evidence>
<keyword evidence="3" id="KW-0804">Transcription</keyword>
<evidence type="ECO:0000256" key="1">
    <source>
        <dbReference type="ARBA" id="ARBA00023015"/>
    </source>
</evidence>
<dbReference type="OrthoDB" id="166070at2"/>
<sequence length="176" mass="19970">MLIPKVLFLKEHSIRKEGCIMETIQSDGDLQQIFQRILRKLVVYGKYVDPRFSGSQVAALDVIHAQGPIKVTHLAESLTLSLSAVTLLCDRLIHNGYVKRERDDEDRRVVHLRITDEGREALAAVLAAEGEIICRWLNGISKADLIQFNKTFQQIVDNVDLDRQVKKKTDDSVCCQ</sequence>
<dbReference type="AlphaFoldDB" id="A0A4R5KPP6"/>
<feature type="domain" description="HTH marR-type" evidence="4">
    <location>
        <begin position="27"/>
        <end position="157"/>
    </location>
</feature>
<dbReference type="InterPro" id="IPR000835">
    <property type="entry name" value="HTH_MarR-typ"/>
</dbReference>
<evidence type="ECO:0000256" key="2">
    <source>
        <dbReference type="ARBA" id="ARBA00023125"/>
    </source>
</evidence>
<dbReference type="PROSITE" id="PS50995">
    <property type="entry name" value="HTH_MARR_2"/>
    <property type="match status" value="1"/>
</dbReference>
<name>A0A4R5KPP6_9BACL</name>
<dbReference type="PRINTS" id="PR00598">
    <property type="entry name" value="HTHMARR"/>
</dbReference>
<organism evidence="5 6">
    <name type="scientific">Paenibacillus piri</name>
    <dbReference type="NCBI Taxonomy" id="2547395"/>
    <lineage>
        <taxon>Bacteria</taxon>
        <taxon>Bacillati</taxon>
        <taxon>Bacillota</taxon>
        <taxon>Bacilli</taxon>
        <taxon>Bacillales</taxon>
        <taxon>Paenibacillaceae</taxon>
        <taxon>Paenibacillus</taxon>
    </lineage>
</organism>
<dbReference type="GO" id="GO:0003700">
    <property type="term" value="F:DNA-binding transcription factor activity"/>
    <property type="evidence" value="ECO:0007669"/>
    <property type="project" value="InterPro"/>
</dbReference>
<dbReference type="PANTHER" id="PTHR42756">
    <property type="entry name" value="TRANSCRIPTIONAL REGULATOR, MARR"/>
    <property type="match status" value="1"/>
</dbReference>
<proteinExistence type="predicted"/>
<comment type="caution">
    <text evidence="5">The sequence shown here is derived from an EMBL/GenBank/DDBJ whole genome shotgun (WGS) entry which is preliminary data.</text>
</comment>
<dbReference type="Pfam" id="PF01047">
    <property type="entry name" value="MarR"/>
    <property type="match status" value="1"/>
</dbReference>
<dbReference type="SUPFAM" id="SSF46785">
    <property type="entry name" value="Winged helix' DNA-binding domain"/>
    <property type="match status" value="1"/>
</dbReference>
<dbReference type="PANTHER" id="PTHR42756:SF1">
    <property type="entry name" value="TRANSCRIPTIONAL REPRESSOR OF EMRAB OPERON"/>
    <property type="match status" value="1"/>
</dbReference>
<dbReference type="SMART" id="SM00347">
    <property type="entry name" value="HTH_MARR"/>
    <property type="match status" value="1"/>
</dbReference>
<dbReference type="InterPro" id="IPR036390">
    <property type="entry name" value="WH_DNA-bd_sf"/>
</dbReference>
<evidence type="ECO:0000256" key="3">
    <source>
        <dbReference type="ARBA" id="ARBA00023163"/>
    </source>
</evidence>
<protein>
    <submittedName>
        <fullName evidence="5">MarR family transcriptional regulator</fullName>
    </submittedName>
</protein>
<dbReference type="Proteomes" id="UP000295636">
    <property type="component" value="Unassembled WGS sequence"/>
</dbReference>
<evidence type="ECO:0000313" key="5">
    <source>
        <dbReference type="EMBL" id="TDF97556.1"/>
    </source>
</evidence>
<accession>A0A4R5KPP6</accession>
<dbReference type="GO" id="GO:0003677">
    <property type="term" value="F:DNA binding"/>
    <property type="evidence" value="ECO:0007669"/>
    <property type="project" value="UniProtKB-KW"/>
</dbReference>
<dbReference type="Gene3D" id="1.10.10.10">
    <property type="entry name" value="Winged helix-like DNA-binding domain superfamily/Winged helix DNA-binding domain"/>
    <property type="match status" value="1"/>
</dbReference>
<keyword evidence="2" id="KW-0238">DNA-binding</keyword>
<gene>
    <name evidence="5" type="ORF">E1757_13145</name>
</gene>
<evidence type="ECO:0000313" key="6">
    <source>
        <dbReference type="Proteomes" id="UP000295636"/>
    </source>
</evidence>
<dbReference type="EMBL" id="SMRT01000005">
    <property type="protein sequence ID" value="TDF97556.1"/>
    <property type="molecule type" value="Genomic_DNA"/>
</dbReference>